<dbReference type="AlphaFoldDB" id="A0A834I4X9"/>
<dbReference type="Gene3D" id="3.30.160.60">
    <property type="entry name" value="Classic Zinc Finger"/>
    <property type="match status" value="1"/>
</dbReference>
<dbReference type="OrthoDB" id="10004641at2759"/>
<evidence type="ECO:0000313" key="1">
    <source>
        <dbReference type="EMBL" id="KAF7272328.1"/>
    </source>
</evidence>
<sequence length="104" mass="12184">MSLVQIGSNTPLDTLSESRFLWSHNVFLTVQDDDKYFCSKCLKPYTKWQSYYVHVKYDCGKKRLWKCLVANCVFRSTRTGNLKRHIMNIHGISVDAERFMAKAN</sequence>
<accession>A0A834I4X9</accession>
<dbReference type="Proteomes" id="UP000625711">
    <property type="component" value="Unassembled WGS sequence"/>
</dbReference>
<keyword evidence="2" id="KW-1185">Reference proteome</keyword>
<organism evidence="1 2">
    <name type="scientific">Rhynchophorus ferrugineus</name>
    <name type="common">Red palm weevil</name>
    <name type="synonym">Curculio ferrugineus</name>
    <dbReference type="NCBI Taxonomy" id="354439"/>
    <lineage>
        <taxon>Eukaryota</taxon>
        <taxon>Metazoa</taxon>
        <taxon>Ecdysozoa</taxon>
        <taxon>Arthropoda</taxon>
        <taxon>Hexapoda</taxon>
        <taxon>Insecta</taxon>
        <taxon>Pterygota</taxon>
        <taxon>Neoptera</taxon>
        <taxon>Endopterygota</taxon>
        <taxon>Coleoptera</taxon>
        <taxon>Polyphaga</taxon>
        <taxon>Cucujiformia</taxon>
        <taxon>Curculionidae</taxon>
        <taxon>Dryophthorinae</taxon>
        <taxon>Rhynchophorus</taxon>
    </lineage>
</organism>
<dbReference type="EMBL" id="JAACXV010013785">
    <property type="protein sequence ID" value="KAF7272328.1"/>
    <property type="molecule type" value="Genomic_DNA"/>
</dbReference>
<comment type="caution">
    <text evidence="1">The sequence shown here is derived from an EMBL/GenBank/DDBJ whole genome shotgun (WGS) entry which is preliminary data.</text>
</comment>
<evidence type="ECO:0000313" key="2">
    <source>
        <dbReference type="Proteomes" id="UP000625711"/>
    </source>
</evidence>
<gene>
    <name evidence="1" type="ORF">GWI33_014877</name>
</gene>
<reference evidence="1" key="1">
    <citation type="submission" date="2020-08" db="EMBL/GenBank/DDBJ databases">
        <title>Genome sequencing and assembly of the red palm weevil Rhynchophorus ferrugineus.</title>
        <authorList>
            <person name="Dias G.B."/>
            <person name="Bergman C.M."/>
            <person name="Manee M."/>
        </authorList>
    </citation>
    <scope>NUCLEOTIDE SEQUENCE</scope>
    <source>
        <strain evidence="1">AA-2017</strain>
        <tissue evidence="1">Whole larva</tissue>
    </source>
</reference>
<proteinExistence type="predicted"/>
<protein>
    <submittedName>
        <fullName evidence="1">Uncharacterized protein</fullName>
    </submittedName>
</protein>
<name>A0A834I4X9_RHYFE</name>